<evidence type="ECO:0000313" key="7">
    <source>
        <dbReference type="Proteomes" id="UP000836402"/>
    </source>
</evidence>
<sequence length="121" mass="12844">MRSRSSPLLSGHAHHRLVQTWESHLYFCSGHPRLQAAAHFGGSVKVIVVAVLPPPLTGTLSNKQPSPHHASWAPSSSTPSPPLYNYSQIQATPDAGAVACLTVMRINNALTAAPTAYGPDE</sequence>
<protein>
    <submittedName>
        <fullName evidence="5">Uncharacterized protein</fullName>
    </submittedName>
</protein>
<comment type="caution">
    <text evidence="5">The sequence shown here is derived from an EMBL/GenBank/DDBJ whole genome shotgun (WGS) entry which is preliminary data.</text>
</comment>
<dbReference type="EMBL" id="LWDD02002754">
    <property type="protein sequence ID" value="KAE8239877.1"/>
    <property type="molecule type" value="Genomic_DNA"/>
</dbReference>
<feature type="region of interest" description="Disordered" evidence="3">
    <location>
        <begin position="58"/>
        <end position="86"/>
    </location>
</feature>
<evidence type="ECO:0000256" key="2">
    <source>
        <dbReference type="ARBA" id="ARBA00022840"/>
    </source>
</evidence>
<proteinExistence type="predicted"/>
<reference evidence="5" key="2">
    <citation type="journal article" date="2019" name="IMA Fungus">
        <title>Genome sequencing and comparison of five Tilletia species to identify candidate genes for the detection of regulated species infecting wheat.</title>
        <authorList>
            <person name="Nguyen H.D.T."/>
            <person name="Sultana T."/>
            <person name="Kesanakurti P."/>
            <person name="Hambleton S."/>
        </authorList>
    </citation>
    <scope>NUCLEOTIDE SEQUENCE</scope>
    <source>
        <strain evidence="5">DAOMC 238032</strain>
    </source>
</reference>
<dbReference type="GO" id="GO:0005524">
    <property type="term" value="F:ATP binding"/>
    <property type="evidence" value="ECO:0007669"/>
    <property type="project" value="UniProtKB-KW"/>
</dbReference>
<dbReference type="Proteomes" id="UP000077671">
    <property type="component" value="Unassembled WGS sequence"/>
</dbReference>
<gene>
    <name evidence="5" type="ORF">A4X03_0g8651</name>
    <name evidence="4" type="ORF">JKIAZH3_G9168</name>
</gene>
<dbReference type="Gene3D" id="3.30.420.40">
    <property type="match status" value="1"/>
</dbReference>
<dbReference type="EMBL" id="CAJHJG010003629">
    <property type="protein sequence ID" value="CAD6933726.1"/>
    <property type="molecule type" value="Genomic_DNA"/>
</dbReference>
<evidence type="ECO:0000313" key="4">
    <source>
        <dbReference type="EMBL" id="CAD6933726.1"/>
    </source>
</evidence>
<evidence type="ECO:0000313" key="5">
    <source>
        <dbReference type="EMBL" id="KAE8239877.1"/>
    </source>
</evidence>
<dbReference type="GO" id="GO:0140662">
    <property type="term" value="F:ATP-dependent protein folding chaperone"/>
    <property type="evidence" value="ECO:0007669"/>
    <property type="project" value="InterPro"/>
</dbReference>
<evidence type="ECO:0000256" key="1">
    <source>
        <dbReference type="ARBA" id="ARBA00022741"/>
    </source>
</evidence>
<evidence type="ECO:0000313" key="6">
    <source>
        <dbReference type="Proteomes" id="UP000077671"/>
    </source>
</evidence>
<dbReference type="Proteomes" id="UP000836402">
    <property type="component" value="Unassembled WGS sequence"/>
</dbReference>
<accession>A0A177T342</accession>
<keyword evidence="2" id="KW-0067">ATP-binding</keyword>
<keyword evidence="7" id="KW-1185">Reference proteome</keyword>
<name>A0A177T342_9BASI</name>
<dbReference type="AlphaFoldDB" id="A0A177T342"/>
<dbReference type="Pfam" id="PF00012">
    <property type="entry name" value="HSP70"/>
    <property type="match status" value="1"/>
</dbReference>
<evidence type="ECO:0000256" key="3">
    <source>
        <dbReference type="SAM" id="MobiDB-lite"/>
    </source>
</evidence>
<keyword evidence="1" id="KW-0547">Nucleotide-binding</keyword>
<feature type="compositionally biased region" description="Low complexity" evidence="3">
    <location>
        <begin position="65"/>
        <end position="78"/>
    </location>
</feature>
<reference evidence="4" key="3">
    <citation type="submission" date="2020-10" db="EMBL/GenBank/DDBJ databases">
        <authorList>
            <person name="Sedaghatjoo S."/>
        </authorList>
    </citation>
    <scope>NUCLEOTIDE SEQUENCE</scope>
    <source>
        <strain evidence="4">AZH3</strain>
    </source>
</reference>
<reference evidence="5" key="1">
    <citation type="submission" date="2016-04" db="EMBL/GenBank/DDBJ databases">
        <authorList>
            <person name="Nguyen H.D."/>
            <person name="Kesanakurti P."/>
            <person name="Cullis J."/>
            <person name="Levesque C.A."/>
            <person name="Hambleton S."/>
        </authorList>
    </citation>
    <scope>NUCLEOTIDE SEQUENCE</scope>
    <source>
        <strain evidence="5">DAOMC 238032</strain>
    </source>
</reference>
<dbReference type="InterPro" id="IPR013126">
    <property type="entry name" value="Hsp_70_fam"/>
</dbReference>
<organism evidence="5 6">
    <name type="scientific">Tilletia caries</name>
    <name type="common">wheat bunt fungus</name>
    <dbReference type="NCBI Taxonomy" id="13290"/>
    <lineage>
        <taxon>Eukaryota</taxon>
        <taxon>Fungi</taxon>
        <taxon>Dikarya</taxon>
        <taxon>Basidiomycota</taxon>
        <taxon>Ustilaginomycotina</taxon>
        <taxon>Exobasidiomycetes</taxon>
        <taxon>Tilletiales</taxon>
        <taxon>Tilletiaceae</taxon>
        <taxon>Tilletia</taxon>
    </lineage>
</organism>